<evidence type="ECO:0000313" key="1">
    <source>
        <dbReference type="EMBL" id="QEC50447.1"/>
    </source>
</evidence>
<accession>A0A5B8UBR4</accession>
<name>A0A5B8UBR4_9ACTN</name>
<dbReference type="RefSeq" id="WP_146923082.1">
    <property type="nucleotide sequence ID" value="NZ_CP042430.1"/>
</dbReference>
<gene>
    <name evidence="1" type="ORF">FSW04_24585</name>
</gene>
<dbReference type="Proteomes" id="UP000321805">
    <property type="component" value="Chromosome"/>
</dbReference>
<sequence length="257" mass="27597">MVFDGNAFALRVTVRCNAPAIGCRGELRAGGLDGSHLTARRDVSLRAGQSRRVFLRFTAEALDYGLRNAVDAGGAELTLAPRRGRSLRVLIGLRPVASCASGGETLASSRTIRVMRLTGFGDYGCLRPNGHPTRLTDGFERPIRISGQYVGGPVATGDGKYVSHGTAVAVFDVRARRRVRLRETAPTVTDLVLRPTGAVAWIERASDPGGWRVRALDDQGDRLLDAGPEIGPTFLQPLGAQEIAWTNGSERRAAPLR</sequence>
<dbReference type="EMBL" id="CP042430">
    <property type="protein sequence ID" value="QEC50447.1"/>
    <property type="molecule type" value="Genomic_DNA"/>
</dbReference>
<organism evidence="1 2">
    <name type="scientific">Baekduia soli</name>
    <dbReference type="NCBI Taxonomy" id="496014"/>
    <lineage>
        <taxon>Bacteria</taxon>
        <taxon>Bacillati</taxon>
        <taxon>Actinomycetota</taxon>
        <taxon>Thermoleophilia</taxon>
        <taxon>Solirubrobacterales</taxon>
        <taxon>Baekduiaceae</taxon>
        <taxon>Baekduia</taxon>
    </lineage>
</organism>
<dbReference type="KEGG" id="bsol:FSW04_24585"/>
<reference evidence="1 2" key="1">
    <citation type="journal article" date="2018" name="J. Microbiol.">
        <title>Baekduia soli gen. nov., sp. nov., a novel bacterium isolated from the soil of Baekdu Mountain and proposal of a novel family name, Baekduiaceae fam. nov.</title>
        <authorList>
            <person name="An D.S."/>
            <person name="Siddiqi M.Z."/>
            <person name="Kim K.H."/>
            <person name="Yu H.S."/>
            <person name="Im W.T."/>
        </authorList>
    </citation>
    <scope>NUCLEOTIDE SEQUENCE [LARGE SCALE GENOMIC DNA]</scope>
    <source>
        <strain evidence="1 2">BR7-21</strain>
    </source>
</reference>
<keyword evidence="2" id="KW-1185">Reference proteome</keyword>
<proteinExistence type="predicted"/>
<evidence type="ECO:0000313" key="2">
    <source>
        <dbReference type="Proteomes" id="UP000321805"/>
    </source>
</evidence>
<dbReference type="AlphaFoldDB" id="A0A5B8UBR4"/>
<protein>
    <submittedName>
        <fullName evidence="1">Uncharacterized protein</fullName>
    </submittedName>
</protein>